<dbReference type="InterPro" id="IPR003591">
    <property type="entry name" value="Leu-rich_rpt_typical-subtyp"/>
</dbReference>
<dbReference type="Gene3D" id="3.80.10.10">
    <property type="entry name" value="Ribonuclease Inhibitor"/>
    <property type="match status" value="3"/>
</dbReference>
<protein>
    <submittedName>
        <fullName evidence="6">LRRCT domain-containing protein</fullName>
    </submittedName>
</protein>
<dbReference type="SMART" id="SM00369">
    <property type="entry name" value="LRR_TYP"/>
    <property type="match status" value="7"/>
</dbReference>
<keyword evidence="3" id="KW-0677">Repeat</keyword>
<keyword evidence="4" id="KW-0812">Transmembrane</keyword>
<dbReference type="Proteomes" id="UP000038040">
    <property type="component" value="Unplaced"/>
</dbReference>
<accession>A0A0N4U735</accession>
<dbReference type="PANTHER" id="PTHR24369">
    <property type="entry name" value="ANTIGEN BSP, PUTATIVE-RELATED"/>
    <property type="match status" value="1"/>
</dbReference>
<sequence length="576" mass="65778">LKKENRHQQEILSRQLFIVDTTNETKIFGEIAGCFDINKFNKLKNLNNSHFQNFIPCFCQLLHNNFVNIKCLYGSKLDDLKQALRSTINANFIAKEVVSSLSGKFDYLKVLRQIYSSKFVALENCYQKIALKIDENAFNGQEENLEEIYIEKCNLDETIVNRLPTLLKKFYFKNFQLKMLNLAANFIETVDNETFSQLKDSLEILIIGEHNYINETVFNEISKLTELKILDLSKADGILEIPNGLFAELNKLETLLMIGCSLTKINNGTFQGLHNLIELDLRINLIDEIECGSFRASEKLRKLSLGGNYLNTTKNCTWNGLHELVSLDLGWNELAIIDNVSFTPLSKSLTVLDLRHNTKLNSLFIHLISLKELDLNTAKLNTIESDSFKYQANSLEKLDLSNNNLKTLPVDALKSLKHLKYLDLSSNKWICDDRLKKGNTWPSEKNLKRAESGDEFKLVNAKLTLCDRPYSLKGEIITDVEDNLLLPYDSFVDITTTVIMIATNNNISVENDTSEIDDSLYKAESFISYSNDNLTIAFILLVSITVVSIAIIVAVVRFIKVSRLQVRINNNFRKLF</sequence>
<name>A0A0N4U735_DRAME</name>
<reference evidence="6" key="1">
    <citation type="submission" date="2017-02" db="UniProtKB">
        <authorList>
            <consortium name="WormBaseParasite"/>
        </authorList>
    </citation>
    <scope>IDENTIFICATION</scope>
</reference>
<evidence type="ECO:0000313" key="6">
    <source>
        <dbReference type="WBParaSite" id="DME_0000278001-mRNA-1"/>
    </source>
</evidence>
<dbReference type="PANTHER" id="PTHR24369:SF210">
    <property type="entry name" value="CHAOPTIN-RELATED"/>
    <property type="match status" value="1"/>
</dbReference>
<dbReference type="InterPro" id="IPR032675">
    <property type="entry name" value="LRR_dom_sf"/>
</dbReference>
<keyword evidence="1" id="KW-0433">Leucine-rich repeat</keyword>
<dbReference type="AlphaFoldDB" id="A0A0N4U735"/>
<dbReference type="WBParaSite" id="DME_0000278001-mRNA-1">
    <property type="protein sequence ID" value="DME_0000278001-mRNA-1"/>
    <property type="gene ID" value="DME_0000278001"/>
</dbReference>
<organism evidence="5 6">
    <name type="scientific">Dracunculus medinensis</name>
    <name type="common">Guinea worm</name>
    <dbReference type="NCBI Taxonomy" id="318479"/>
    <lineage>
        <taxon>Eukaryota</taxon>
        <taxon>Metazoa</taxon>
        <taxon>Ecdysozoa</taxon>
        <taxon>Nematoda</taxon>
        <taxon>Chromadorea</taxon>
        <taxon>Rhabditida</taxon>
        <taxon>Spirurina</taxon>
        <taxon>Dracunculoidea</taxon>
        <taxon>Dracunculidae</taxon>
        <taxon>Dracunculus</taxon>
    </lineage>
</organism>
<keyword evidence="2" id="KW-0732">Signal</keyword>
<dbReference type="PRINTS" id="PR00019">
    <property type="entry name" value="LEURICHRPT"/>
</dbReference>
<proteinExistence type="predicted"/>
<feature type="transmembrane region" description="Helical" evidence="4">
    <location>
        <begin position="534"/>
        <end position="559"/>
    </location>
</feature>
<evidence type="ECO:0000256" key="1">
    <source>
        <dbReference type="ARBA" id="ARBA00022614"/>
    </source>
</evidence>
<dbReference type="InterPro" id="IPR001611">
    <property type="entry name" value="Leu-rich_rpt"/>
</dbReference>
<evidence type="ECO:0000256" key="3">
    <source>
        <dbReference type="ARBA" id="ARBA00022737"/>
    </source>
</evidence>
<dbReference type="SUPFAM" id="SSF52058">
    <property type="entry name" value="L domain-like"/>
    <property type="match status" value="1"/>
</dbReference>
<dbReference type="SMART" id="SM00365">
    <property type="entry name" value="LRR_SD22"/>
    <property type="match status" value="3"/>
</dbReference>
<dbReference type="GO" id="GO:0005886">
    <property type="term" value="C:plasma membrane"/>
    <property type="evidence" value="ECO:0007669"/>
    <property type="project" value="TreeGrafter"/>
</dbReference>
<evidence type="ECO:0000256" key="4">
    <source>
        <dbReference type="SAM" id="Phobius"/>
    </source>
</evidence>
<keyword evidence="4" id="KW-1133">Transmembrane helix</keyword>
<evidence type="ECO:0000313" key="5">
    <source>
        <dbReference type="Proteomes" id="UP000038040"/>
    </source>
</evidence>
<dbReference type="Pfam" id="PF13855">
    <property type="entry name" value="LRR_8"/>
    <property type="match status" value="2"/>
</dbReference>
<dbReference type="PROSITE" id="PS51450">
    <property type="entry name" value="LRR"/>
    <property type="match status" value="1"/>
</dbReference>
<evidence type="ECO:0000256" key="2">
    <source>
        <dbReference type="ARBA" id="ARBA00022729"/>
    </source>
</evidence>
<dbReference type="InterPro" id="IPR050541">
    <property type="entry name" value="LRR_TM_domain-containing"/>
</dbReference>
<keyword evidence="4" id="KW-0472">Membrane</keyword>